<feature type="compositionally biased region" description="Polar residues" evidence="5">
    <location>
        <begin position="379"/>
        <end position="394"/>
    </location>
</feature>
<dbReference type="EMBL" id="CAJPVJ010011377">
    <property type="protein sequence ID" value="CAG2173768.1"/>
    <property type="molecule type" value="Genomic_DNA"/>
</dbReference>
<feature type="region of interest" description="Disordered" evidence="5">
    <location>
        <begin position="372"/>
        <end position="402"/>
    </location>
</feature>
<feature type="region of interest" description="Disordered" evidence="5">
    <location>
        <begin position="422"/>
        <end position="492"/>
    </location>
</feature>
<feature type="compositionally biased region" description="Polar residues" evidence="5">
    <location>
        <begin position="424"/>
        <end position="441"/>
    </location>
</feature>
<evidence type="ECO:0000256" key="2">
    <source>
        <dbReference type="ARBA" id="ARBA00022553"/>
    </source>
</evidence>
<dbReference type="InterPro" id="IPR050540">
    <property type="entry name" value="F-actin_Monoox_Mical"/>
</dbReference>
<feature type="domain" description="Calponin-homology (CH)" evidence="6">
    <location>
        <begin position="118"/>
        <end position="223"/>
    </location>
</feature>
<comment type="subcellular location">
    <subcellularLocation>
        <location evidence="1">Endosome</location>
    </subcellularLocation>
</comment>
<feature type="region of interest" description="Disordered" evidence="5">
    <location>
        <begin position="304"/>
        <end position="351"/>
    </location>
</feature>
<dbReference type="PANTHER" id="PTHR23167:SF46">
    <property type="entry name" value="EPS15 HOMOLOGY DOMAIN CONTAINING PROTEIN-BINDING PROTEIN 1, ISOFORM F"/>
    <property type="match status" value="1"/>
</dbReference>
<dbReference type="SMART" id="SM00033">
    <property type="entry name" value="CH"/>
    <property type="match status" value="1"/>
</dbReference>
<dbReference type="InterPro" id="IPR036872">
    <property type="entry name" value="CH_dom_sf"/>
</dbReference>
<dbReference type="SUPFAM" id="SSF47576">
    <property type="entry name" value="Calponin-homology domain, CH-domain"/>
    <property type="match status" value="1"/>
</dbReference>
<organism evidence="7">
    <name type="scientific">Oppiella nova</name>
    <dbReference type="NCBI Taxonomy" id="334625"/>
    <lineage>
        <taxon>Eukaryota</taxon>
        <taxon>Metazoa</taxon>
        <taxon>Ecdysozoa</taxon>
        <taxon>Arthropoda</taxon>
        <taxon>Chelicerata</taxon>
        <taxon>Arachnida</taxon>
        <taxon>Acari</taxon>
        <taxon>Acariformes</taxon>
        <taxon>Sarcoptiformes</taxon>
        <taxon>Oribatida</taxon>
        <taxon>Brachypylina</taxon>
        <taxon>Oppioidea</taxon>
        <taxon>Oppiidae</taxon>
        <taxon>Oppiella</taxon>
    </lineage>
</organism>
<evidence type="ECO:0000313" key="7">
    <source>
        <dbReference type="EMBL" id="CAD7656581.1"/>
    </source>
</evidence>
<accession>A0A7R9MAE8</accession>
<evidence type="ECO:0000256" key="4">
    <source>
        <dbReference type="ARBA" id="ARBA00023054"/>
    </source>
</evidence>
<dbReference type="PROSITE" id="PS50021">
    <property type="entry name" value="CH"/>
    <property type="match status" value="1"/>
</dbReference>
<dbReference type="FunFam" id="1.10.418.10:FF:000023">
    <property type="entry name" value="EH domain-binding protein 1 isoform X1"/>
    <property type="match status" value="1"/>
</dbReference>
<keyword evidence="4" id="KW-0175">Coiled coil</keyword>
<dbReference type="GO" id="GO:0005768">
    <property type="term" value="C:endosome"/>
    <property type="evidence" value="ECO:0007669"/>
    <property type="project" value="UniProtKB-SubCell"/>
</dbReference>
<feature type="region of interest" description="Disordered" evidence="5">
    <location>
        <begin position="525"/>
        <end position="590"/>
    </location>
</feature>
<evidence type="ECO:0000256" key="5">
    <source>
        <dbReference type="SAM" id="MobiDB-lite"/>
    </source>
</evidence>
<dbReference type="AlphaFoldDB" id="A0A7R9MAE8"/>
<proteinExistence type="predicted"/>
<dbReference type="Gene3D" id="1.10.418.10">
    <property type="entry name" value="Calponin-like domain"/>
    <property type="match status" value="1"/>
</dbReference>
<keyword evidence="8" id="KW-1185">Reference proteome</keyword>
<feature type="compositionally biased region" description="Basic and acidic residues" evidence="5">
    <location>
        <begin position="540"/>
        <end position="568"/>
    </location>
</feature>
<keyword evidence="2" id="KW-0597">Phosphoprotein</keyword>
<dbReference type="PANTHER" id="PTHR23167">
    <property type="entry name" value="CALPONIN HOMOLOGY DOMAIN-CONTAINING PROTEIN DDB_G0272472-RELATED"/>
    <property type="match status" value="1"/>
</dbReference>
<feature type="compositionally biased region" description="Acidic residues" evidence="5">
    <location>
        <begin position="246"/>
        <end position="256"/>
    </location>
</feature>
<dbReference type="EMBL" id="OC926202">
    <property type="protein sequence ID" value="CAD7656581.1"/>
    <property type="molecule type" value="Genomic_DNA"/>
</dbReference>
<feature type="region of interest" description="Disordered" evidence="5">
    <location>
        <begin position="245"/>
        <end position="265"/>
    </location>
</feature>
<evidence type="ECO:0000259" key="6">
    <source>
        <dbReference type="PROSITE" id="PS50021"/>
    </source>
</evidence>
<dbReference type="OrthoDB" id="5972258at2759"/>
<feature type="compositionally biased region" description="Basic and acidic residues" evidence="5">
    <location>
        <begin position="580"/>
        <end position="590"/>
    </location>
</feature>
<evidence type="ECO:0000256" key="1">
    <source>
        <dbReference type="ARBA" id="ARBA00004177"/>
    </source>
</evidence>
<sequence length="731" mass="81554">MQSIASLMSIKPFEDIGNIEDFDDTVDGAIADRSSVSCADAQMPLQTADPNAENTSALEQSVHDTSAVNTDHHILPNDSIDDSFISYTENIAPVDSVDTSFAIDTSFVSSGDEQMPAFSATDDLLSWCKSVTTGYHGVKVTNFGTSWRNGMAFCAVIHHYRPDLIDFSALSPSEIKDNCKKAFDVAAKLGIPKLIEPSDMLMRATPDKLSVMTYLYQLRAHFCGQMMQLQQIGDTAKDSMYTIGEQDSDNEVDGNEYNDNSMTDNANEMNKIRSNLYTNEEAVDGSGSHVNAIDNKAFTMFDETDSNERSIHKRQISSNWSETTANTGDAGATSPSPTHENSAKKERFSFSKLRNGKLKELQKILTNSLDLKDNESQRDVQTNSADINNGSMSASHERPKLMTRKQLLYPFDSDSDEEIELTHHQNGNKSQNSSQASTPSHTDSDKSVIREPIRRPIQYAYKKPPVLSPSSSSSSSSSPSTSSRRLNNEYSITGGSMHSGLYRMAEPVELAPGLLDLSPSKSFRLQRAHSAPTGHSFLVDPRRRPLSRQEELKERARRLLENARKEAFSPKNTQPIGHLSKQEEERQRQLRERARRLIAEARQGITNAIPWTSLDSPDSLTTFHNINLDSNQEEERQRQLRERARRLIAEARQGITNAIPWTSLDSPDSLTTFHNINLNSNVNINDNANNNYNSNDNHIENRINNYNNINTNASNASNNSNVNNKMLSRRG</sequence>
<protein>
    <recommendedName>
        <fullName evidence="6">Calponin-homology (CH) domain-containing protein</fullName>
    </recommendedName>
</protein>
<dbReference type="Pfam" id="PF00307">
    <property type="entry name" value="CH"/>
    <property type="match status" value="1"/>
</dbReference>
<dbReference type="InterPro" id="IPR001715">
    <property type="entry name" value="CH_dom"/>
</dbReference>
<dbReference type="Proteomes" id="UP000728032">
    <property type="component" value="Unassembled WGS sequence"/>
</dbReference>
<evidence type="ECO:0000256" key="3">
    <source>
        <dbReference type="ARBA" id="ARBA00022753"/>
    </source>
</evidence>
<feature type="compositionally biased region" description="Basic and acidic residues" evidence="5">
    <location>
        <begin position="442"/>
        <end position="454"/>
    </location>
</feature>
<name>A0A7R9MAE8_9ACAR</name>
<feature type="compositionally biased region" description="Polar residues" evidence="5">
    <location>
        <begin position="316"/>
        <end position="340"/>
    </location>
</feature>
<keyword evidence="3" id="KW-0967">Endosome</keyword>
<gene>
    <name evidence="7" type="ORF">ONB1V03_LOCUS13217</name>
</gene>
<feature type="compositionally biased region" description="Low complexity" evidence="5">
    <location>
        <begin position="468"/>
        <end position="483"/>
    </location>
</feature>
<reference evidence="7" key="1">
    <citation type="submission" date="2020-11" db="EMBL/GenBank/DDBJ databases">
        <authorList>
            <person name="Tran Van P."/>
        </authorList>
    </citation>
    <scope>NUCLEOTIDE SEQUENCE</scope>
</reference>
<evidence type="ECO:0000313" key="8">
    <source>
        <dbReference type="Proteomes" id="UP000728032"/>
    </source>
</evidence>